<evidence type="ECO:0000313" key="3">
    <source>
        <dbReference type="EMBL" id="MEA9357155.1"/>
    </source>
</evidence>
<dbReference type="InterPro" id="IPR006121">
    <property type="entry name" value="HMA_dom"/>
</dbReference>
<comment type="caution">
    <text evidence="3">The sequence shown here is derived from an EMBL/GenBank/DDBJ whole genome shotgun (WGS) entry which is preliminary data.</text>
</comment>
<reference evidence="3 4" key="1">
    <citation type="submission" date="2023-11" db="EMBL/GenBank/DDBJ databases">
        <title>A Novel Polar Bacteriovorax (B. antarcticus) Isolated from the Biocrust in Antarctica.</title>
        <authorList>
            <person name="Mun W."/>
            <person name="Choi S.Y."/>
            <person name="Mitchell R.J."/>
        </authorList>
    </citation>
    <scope>NUCLEOTIDE SEQUENCE [LARGE SCALE GENOMIC DNA]</scope>
    <source>
        <strain evidence="3 4">PP10</strain>
    </source>
</reference>
<protein>
    <submittedName>
        <fullName evidence="3">Cation transporter</fullName>
    </submittedName>
</protein>
<feature type="signal peptide" evidence="1">
    <location>
        <begin position="1"/>
        <end position="18"/>
    </location>
</feature>
<sequence>MKTLLMVLALTLTTTAFAAEKIEITVKGMVCSFCSQGITKKFNEEKVKSVNVDLGKHLVTLELNEGQKLSSERITEILTDSGYGVEKIEIK</sequence>
<dbReference type="InterPro" id="IPR036163">
    <property type="entry name" value="HMA_dom_sf"/>
</dbReference>
<evidence type="ECO:0000313" key="4">
    <source>
        <dbReference type="Proteomes" id="UP001302274"/>
    </source>
</evidence>
<dbReference type="EMBL" id="JAYGJQ010000002">
    <property type="protein sequence ID" value="MEA9357155.1"/>
    <property type="molecule type" value="Genomic_DNA"/>
</dbReference>
<keyword evidence="4" id="KW-1185">Reference proteome</keyword>
<keyword evidence="1" id="KW-0732">Signal</keyword>
<dbReference type="Gene3D" id="3.30.70.100">
    <property type="match status" value="1"/>
</dbReference>
<evidence type="ECO:0000256" key="1">
    <source>
        <dbReference type="SAM" id="SignalP"/>
    </source>
</evidence>
<dbReference type="Proteomes" id="UP001302274">
    <property type="component" value="Unassembled WGS sequence"/>
</dbReference>
<feature type="domain" description="HMA" evidence="2">
    <location>
        <begin position="24"/>
        <end position="83"/>
    </location>
</feature>
<feature type="chain" id="PRO_5046472752" evidence="1">
    <location>
        <begin position="19"/>
        <end position="91"/>
    </location>
</feature>
<dbReference type="Pfam" id="PF00403">
    <property type="entry name" value="HMA"/>
    <property type="match status" value="1"/>
</dbReference>
<accession>A0ABU5VYS1</accession>
<dbReference type="RefSeq" id="WP_323577049.1">
    <property type="nucleotide sequence ID" value="NZ_JAYGJQ010000002.1"/>
</dbReference>
<name>A0ABU5VYS1_9BACT</name>
<organism evidence="3 4">
    <name type="scientific">Bacteriovorax antarcticus</name>
    <dbReference type="NCBI Taxonomy" id="3088717"/>
    <lineage>
        <taxon>Bacteria</taxon>
        <taxon>Pseudomonadati</taxon>
        <taxon>Bdellovibrionota</taxon>
        <taxon>Bacteriovoracia</taxon>
        <taxon>Bacteriovoracales</taxon>
        <taxon>Bacteriovoracaceae</taxon>
        <taxon>Bacteriovorax</taxon>
    </lineage>
</organism>
<evidence type="ECO:0000259" key="2">
    <source>
        <dbReference type="Pfam" id="PF00403"/>
    </source>
</evidence>
<dbReference type="SUPFAM" id="SSF55008">
    <property type="entry name" value="HMA, heavy metal-associated domain"/>
    <property type="match status" value="1"/>
</dbReference>
<proteinExistence type="predicted"/>
<gene>
    <name evidence="3" type="ORF">SHI21_13100</name>
</gene>